<reference evidence="1 2" key="1">
    <citation type="submission" date="2024-09" db="EMBL/GenBank/DDBJ databases">
        <title>Chromosome-scale assembly of Riccia sorocarpa.</title>
        <authorList>
            <person name="Paukszto L."/>
        </authorList>
    </citation>
    <scope>NUCLEOTIDE SEQUENCE [LARGE SCALE GENOMIC DNA]</scope>
    <source>
        <strain evidence="1">LP-2024</strain>
        <tissue evidence="1">Aerial parts of the thallus</tissue>
    </source>
</reference>
<evidence type="ECO:0000313" key="2">
    <source>
        <dbReference type="Proteomes" id="UP001633002"/>
    </source>
</evidence>
<dbReference type="Proteomes" id="UP001633002">
    <property type="component" value="Unassembled WGS sequence"/>
</dbReference>
<keyword evidence="2" id="KW-1185">Reference proteome</keyword>
<organism evidence="1 2">
    <name type="scientific">Riccia sorocarpa</name>
    <dbReference type="NCBI Taxonomy" id="122646"/>
    <lineage>
        <taxon>Eukaryota</taxon>
        <taxon>Viridiplantae</taxon>
        <taxon>Streptophyta</taxon>
        <taxon>Embryophyta</taxon>
        <taxon>Marchantiophyta</taxon>
        <taxon>Marchantiopsida</taxon>
        <taxon>Marchantiidae</taxon>
        <taxon>Marchantiales</taxon>
        <taxon>Ricciaceae</taxon>
        <taxon>Riccia</taxon>
    </lineage>
</organism>
<gene>
    <name evidence="1" type="ORF">R1sor_009922</name>
</gene>
<accession>A0ABD3I0K4</accession>
<protein>
    <submittedName>
        <fullName evidence="1">Uncharacterized protein</fullName>
    </submittedName>
</protein>
<dbReference type="AlphaFoldDB" id="A0ABD3I0K4"/>
<evidence type="ECO:0000313" key="1">
    <source>
        <dbReference type="EMBL" id="KAL3695846.1"/>
    </source>
</evidence>
<sequence>MSICGVHPRKASHSRCDVLKLPDCGLGLGCASKHLQPILLYILSCHSSVCRMPSSKNAIFGDALIVVSWFL</sequence>
<name>A0ABD3I0K4_9MARC</name>
<comment type="caution">
    <text evidence="1">The sequence shown here is derived from an EMBL/GenBank/DDBJ whole genome shotgun (WGS) entry which is preliminary data.</text>
</comment>
<proteinExistence type="predicted"/>
<dbReference type="EMBL" id="JBJQOH010000002">
    <property type="protein sequence ID" value="KAL3695846.1"/>
    <property type="molecule type" value="Genomic_DNA"/>
</dbReference>